<name>A0ABQ1GGR8_9BACL</name>
<sequence>MLKVPKWASEDALEKMKKAFEEQLNITVNYRRIDWGGKG</sequence>
<dbReference type="SUPFAM" id="SSF53850">
    <property type="entry name" value="Periplasmic binding protein-like II"/>
    <property type="match status" value="1"/>
</dbReference>
<protein>
    <submittedName>
        <fullName evidence="1">Uncharacterized protein</fullName>
    </submittedName>
</protein>
<proteinExistence type="predicted"/>
<evidence type="ECO:0000313" key="1">
    <source>
        <dbReference type="EMBL" id="GGA43386.1"/>
    </source>
</evidence>
<dbReference type="EMBL" id="BMEX01000004">
    <property type="protein sequence ID" value="GGA43386.1"/>
    <property type="molecule type" value="Genomic_DNA"/>
</dbReference>
<gene>
    <name evidence="1" type="ORF">GCM10007416_15570</name>
</gene>
<accession>A0ABQ1GGR8</accession>
<comment type="caution">
    <text evidence="1">The sequence shown here is derived from an EMBL/GenBank/DDBJ whole genome shotgun (WGS) entry which is preliminary data.</text>
</comment>
<evidence type="ECO:0000313" key="2">
    <source>
        <dbReference type="Proteomes" id="UP000617979"/>
    </source>
</evidence>
<dbReference type="Proteomes" id="UP000617979">
    <property type="component" value="Unassembled WGS sequence"/>
</dbReference>
<keyword evidence="2" id="KW-1185">Reference proteome</keyword>
<reference evidence="2" key="1">
    <citation type="journal article" date="2019" name="Int. J. Syst. Evol. Microbiol.">
        <title>The Global Catalogue of Microorganisms (GCM) 10K type strain sequencing project: providing services to taxonomists for standard genome sequencing and annotation.</title>
        <authorList>
            <consortium name="The Broad Institute Genomics Platform"/>
            <consortium name="The Broad Institute Genome Sequencing Center for Infectious Disease"/>
            <person name="Wu L."/>
            <person name="Ma J."/>
        </authorList>
    </citation>
    <scope>NUCLEOTIDE SEQUENCE [LARGE SCALE GENOMIC DNA]</scope>
    <source>
        <strain evidence="2">CGMCC 1.12404</strain>
    </source>
</reference>
<organism evidence="1 2">
    <name type="scientific">Kroppenstedtia guangzhouensis</name>
    <dbReference type="NCBI Taxonomy" id="1274356"/>
    <lineage>
        <taxon>Bacteria</taxon>
        <taxon>Bacillati</taxon>
        <taxon>Bacillota</taxon>
        <taxon>Bacilli</taxon>
        <taxon>Bacillales</taxon>
        <taxon>Thermoactinomycetaceae</taxon>
        <taxon>Kroppenstedtia</taxon>
    </lineage>
</organism>